<reference evidence="2" key="1">
    <citation type="journal article" date="2023" name="Mol. Phylogenet. Evol.">
        <title>Genome-scale phylogeny and comparative genomics of the fungal order Sordariales.</title>
        <authorList>
            <person name="Hensen N."/>
            <person name="Bonometti L."/>
            <person name="Westerberg I."/>
            <person name="Brannstrom I.O."/>
            <person name="Guillou S."/>
            <person name="Cros-Aarteil S."/>
            <person name="Calhoun S."/>
            <person name="Haridas S."/>
            <person name="Kuo A."/>
            <person name="Mondo S."/>
            <person name="Pangilinan J."/>
            <person name="Riley R."/>
            <person name="LaButti K."/>
            <person name="Andreopoulos B."/>
            <person name="Lipzen A."/>
            <person name="Chen C."/>
            <person name="Yan M."/>
            <person name="Daum C."/>
            <person name="Ng V."/>
            <person name="Clum A."/>
            <person name="Steindorff A."/>
            <person name="Ohm R.A."/>
            <person name="Martin F."/>
            <person name="Silar P."/>
            <person name="Natvig D.O."/>
            <person name="Lalanne C."/>
            <person name="Gautier V."/>
            <person name="Ament-Velasquez S.L."/>
            <person name="Kruys A."/>
            <person name="Hutchinson M.I."/>
            <person name="Powell A.J."/>
            <person name="Barry K."/>
            <person name="Miller A.N."/>
            <person name="Grigoriev I.V."/>
            <person name="Debuchy R."/>
            <person name="Gladieux P."/>
            <person name="Hiltunen Thoren M."/>
            <person name="Johannesson H."/>
        </authorList>
    </citation>
    <scope>NUCLEOTIDE SEQUENCE</scope>
    <source>
        <strain evidence="2">CBS 990.96</strain>
    </source>
</reference>
<dbReference type="Proteomes" id="UP001301958">
    <property type="component" value="Unassembled WGS sequence"/>
</dbReference>
<dbReference type="InterPro" id="IPR010730">
    <property type="entry name" value="HET"/>
</dbReference>
<dbReference type="PANTHER" id="PTHR33112">
    <property type="entry name" value="DOMAIN PROTEIN, PUTATIVE-RELATED"/>
    <property type="match status" value="1"/>
</dbReference>
<dbReference type="Pfam" id="PF06985">
    <property type="entry name" value="HET"/>
    <property type="match status" value="1"/>
</dbReference>
<dbReference type="PANTHER" id="PTHR33112:SF10">
    <property type="entry name" value="TOL"/>
    <property type="match status" value="1"/>
</dbReference>
<keyword evidence="3" id="KW-1185">Reference proteome</keyword>
<sequence>MNPTARNHLYNACKATVRQNTGVYNYISHLNNHHELLDGVDIGCSVCCNIKRRLGQGKKLLKASAFGTVGNLHLKIYYQNESDNSDGDFSMRFHKLQLPDGLAMNDYLPSLSTDMKCPSTFQFMKNSHNTCLNTYRYCLQRQGMKSASGFGLPTRLIDVGPPGSLNWHLRITSEDSLDEIEAGYIWTNFERGLPISELPNTFQDTITVTRHLGIRYIWIDSICISQDDDKIDWAKEAPRMHHVYGHASFNIVTAHSEGLEGTLFWHRDSSLAEPIVAESFEGEIHILWNEYLLPGCWISERIRCTGGVRRFFAGEGFRFGAQVIDEPDSSDSHDMAQQGVVATALIGIATGTLDSLLYSFVDEAIWVEQWTRFVEDYSGCALTFASDKLVALSGITSIIRETKSFEYLAGRLEILHASFVGHAPRNIRPQPRMRNHRPIVLPLGHGPQ</sequence>
<reference evidence="2" key="2">
    <citation type="submission" date="2023-05" db="EMBL/GenBank/DDBJ databases">
        <authorList>
            <consortium name="Lawrence Berkeley National Laboratory"/>
            <person name="Steindorff A."/>
            <person name="Hensen N."/>
            <person name="Bonometti L."/>
            <person name="Westerberg I."/>
            <person name="Brannstrom I.O."/>
            <person name="Guillou S."/>
            <person name="Cros-Aarteil S."/>
            <person name="Calhoun S."/>
            <person name="Haridas S."/>
            <person name="Kuo A."/>
            <person name="Mondo S."/>
            <person name="Pangilinan J."/>
            <person name="Riley R."/>
            <person name="Labutti K."/>
            <person name="Andreopoulos B."/>
            <person name="Lipzen A."/>
            <person name="Chen C."/>
            <person name="Yanf M."/>
            <person name="Daum C."/>
            <person name="Ng V."/>
            <person name="Clum A."/>
            <person name="Ohm R."/>
            <person name="Martin F."/>
            <person name="Silar P."/>
            <person name="Natvig D."/>
            <person name="Lalanne C."/>
            <person name="Gautier V."/>
            <person name="Ament-Velasquez S.L."/>
            <person name="Kruys A."/>
            <person name="Hutchinson M.I."/>
            <person name="Powell A.J."/>
            <person name="Barry K."/>
            <person name="Miller A.N."/>
            <person name="Grigoriev I.V."/>
            <person name="Debuchy R."/>
            <person name="Gladieux P."/>
            <person name="Thoren M.H."/>
            <person name="Johannesson H."/>
        </authorList>
    </citation>
    <scope>NUCLEOTIDE SEQUENCE</scope>
    <source>
        <strain evidence="2">CBS 990.96</strain>
    </source>
</reference>
<evidence type="ECO:0000259" key="1">
    <source>
        <dbReference type="Pfam" id="PF06985"/>
    </source>
</evidence>
<evidence type="ECO:0000313" key="2">
    <source>
        <dbReference type="EMBL" id="KAK4232227.1"/>
    </source>
</evidence>
<organism evidence="2 3">
    <name type="scientific">Podospora fimiseda</name>
    <dbReference type="NCBI Taxonomy" id="252190"/>
    <lineage>
        <taxon>Eukaryota</taxon>
        <taxon>Fungi</taxon>
        <taxon>Dikarya</taxon>
        <taxon>Ascomycota</taxon>
        <taxon>Pezizomycotina</taxon>
        <taxon>Sordariomycetes</taxon>
        <taxon>Sordariomycetidae</taxon>
        <taxon>Sordariales</taxon>
        <taxon>Podosporaceae</taxon>
        <taxon>Podospora</taxon>
    </lineage>
</organism>
<protein>
    <submittedName>
        <fullName evidence="2">Heterokaryon incompatibility protein-domain-containing protein</fullName>
    </submittedName>
</protein>
<accession>A0AAN7BZA4</accession>
<gene>
    <name evidence="2" type="ORF">QBC38DRAFT_450310</name>
</gene>
<name>A0AAN7BZA4_9PEZI</name>
<proteinExistence type="predicted"/>
<dbReference type="EMBL" id="MU865288">
    <property type="protein sequence ID" value="KAK4232227.1"/>
    <property type="molecule type" value="Genomic_DNA"/>
</dbReference>
<evidence type="ECO:0000313" key="3">
    <source>
        <dbReference type="Proteomes" id="UP001301958"/>
    </source>
</evidence>
<comment type="caution">
    <text evidence="2">The sequence shown here is derived from an EMBL/GenBank/DDBJ whole genome shotgun (WGS) entry which is preliminary data.</text>
</comment>
<feature type="domain" description="Heterokaryon incompatibility" evidence="1">
    <location>
        <begin position="193"/>
        <end position="267"/>
    </location>
</feature>
<dbReference type="AlphaFoldDB" id="A0AAN7BZA4"/>